<name>A0A0F8YI55_9ZZZZ</name>
<comment type="caution">
    <text evidence="1">The sequence shown here is derived from an EMBL/GenBank/DDBJ whole genome shotgun (WGS) entry which is preliminary data.</text>
</comment>
<proteinExistence type="predicted"/>
<dbReference type="AlphaFoldDB" id="A0A0F8YI55"/>
<evidence type="ECO:0000313" key="1">
    <source>
        <dbReference type="EMBL" id="KKK73400.1"/>
    </source>
</evidence>
<protein>
    <submittedName>
        <fullName evidence="1">Uncharacterized protein</fullName>
    </submittedName>
</protein>
<accession>A0A0F8YI55</accession>
<sequence>MDQEKRLRIKAGTLITPEMLRELEACSQEVIVFRRLWPNGLSLRLKNLKLAEAAGLDVWWFAVEILSRKGRWSEYNKYGTVHVKFQSLGDDYCRSRALWEIIKKR</sequence>
<dbReference type="EMBL" id="LAZR01056801">
    <property type="protein sequence ID" value="KKK73400.1"/>
    <property type="molecule type" value="Genomic_DNA"/>
</dbReference>
<reference evidence="1" key="1">
    <citation type="journal article" date="2015" name="Nature">
        <title>Complex archaea that bridge the gap between prokaryotes and eukaryotes.</title>
        <authorList>
            <person name="Spang A."/>
            <person name="Saw J.H."/>
            <person name="Jorgensen S.L."/>
            <person name="Zaremba-Niedzwiedzka K."/>
            <person name="Martijn J."/>
            <person name="Lind A.E."/>
            <person name="van Eijk R."/>
            <person name="Schleper C."/>
            <person name="Guy L."/>
            <person name="Ettema T.J."/>
        </authorList>
    </citation>
    <scope>NUCLEOTIDE SEQUENCE</scope>
</reference>
<organism evidence="1">
    <name type="scientific">marine sediment metagenome</name>
    <dbReference type="NCBI Taxonomy" id="412755"/>
    <lineage>
        <taxon>unclassified sequences</taxon>
        <taxon>metagenomes</taxon>
        <taxon>ecological metagenomes</taxon>
    </lineage>
</organism>
<gene>
    <name evidence="1" type="ORF">LCGC14_2894200</name>
</gene>